<dbReference type="Proteomes" id="UP000228859">
    <property type="component" value="Unassembled WGS sequence"/>
</dbReference>
<proteinExistence type="predicted"/>
<dbReference type="NCBIfam" id="NF000791">
    <property type="entry name" value="PRK00053.2-2"/>
    <property type="match status" value="1"/>
</dbReference>
<keyword evidence="3" id="KW-0413">Isomerase</keyword>
<dbReference type="SUPFAM" id="SSF51419">
    <property type="entry name" value="PLP-binding barrel"/>
    <property type="match status" value="1"/>
</dbReference>
<dbReference type="PANTHER" id="PTHR30511">
    <property type="entry name" value="ALANINE RACEMASE"/>
    <property type="match status" value="1"/>
</dbReference>
<dbReference type="InterPro" id="IPR000821">
    <property type="entry name" value="Ala_racemase"/>
</dbReference>
<feature type="binding site" evidence="5">
    <location>
        <position position="117"/>
    </location>
    <ligand>
        <name>substrate</name>
    </ligand>
</feature>
<dbReference type="SMART" id="SM01005">
    <property type="entry name" value="Ala_racemase_C"/>
    <property type="match status" value="1"/>
</dbReference>
<feature type="binding site" evidence="5">
    <location>
        <position position="292"/>
    </location>
    <ligand>
        <name>substrate</name>
    </ligand>
</feature>
<dbReference type="PANTHER" id="PTHR30511:SF0">
    <property type="entry name" value="ALANINE RACEMASE, CATABOLIC-RELATED"/>
    <property type="match status" value="1"/>
</dbReference>
<dbReference type="InterPro" id="IPR009006">
    <property type="entry name" value="Ala_racemase/Decarboxylase_C"/>
</dbReference>
<reference evidence="7 8" key="1">
    <citation type="journal article" date="2017" name="Front. Microbiol.">
        <title>Comparative Genomic Analysis of the Class Epsilonproteobacteria and Proposed Reclassification to Epsilonbacteraeota (phyl. nov.).</title>
        <authorList>
            <person name="Waite D.W."/>
            <person name="Vanwonterghem I."/>
            <person name="Rinke C."/>
            <person name="Parks D.H."/>
            <person name="Zhang Y."/>
            <person name="Takai K."/>
            <person name="Sievert S.M."/>
            <person name="Simon J."/>
            <person name="Campbell B.J."/>
            <person name="Hanson T.E."/>
            <person name="Woyke T."/>
            <person name="Klotz M.G."/>
            <person name="Hugenholtz P."/>
        </authorList>
    </citation>
    <scope>NUCLEOTIDE SEQUENCE [LARGE SCALE GENOMIC DNA]</scope>
    <source>
        <strain evidence="7">UBA12443</strain>
    </source>
</reference>
<dbReference type="RefSeq" id="WP_294897145.1">
    <property type="nucleotide sequence ID" value="NZ_DLUI01000165.1"/>
</dbReference>
<feature type="modified residue" description="N6-(pyridoxal phosphate)lysine" evidence="4">
    <location>
        <position position="33"/>
    </location>
</feature>
<organism evidence="7 8">
    <name type="scientific">Sulfuricurvum kujiense</name>
    <dbReference type="NCBI Taxonomy" id="148813"/>
    <lineage>
        <taxon>Bacteria</taxon>
        <taxon>Pseudomonadati</taxon>
        <taxon>Campylobacterota</taxon>
        <taxon>Epsilonproteobacteria</taxon>
        <taxon>Campylobacterales</taxon>
        <taxon>Sulfurimonadaceae</taxon>
        <taxon>Sulfuricurvum</taxon>
    </lineage>
</organism>
<evidence type="ECO:0000256" key="5">
    <source>
        <dbReference type="PIRSR" id="PIRSR600821-52"/>
    </source>
</evidence>
<evidence type="ECO:0000313" key="8">
    <source>
        <dbReference type="Proteomes" id="UP000228859"/>
    </source>
</evidence>
<evidence type="ECO:0000256" key="1">
    <source>
        <dbReference type="ARBA" id="ARBA00001933"/>
    </source>
</evidence>
<sequence length="338" mass="37634">MGTIKLSREALIHNLDIIAHQVGGKDKIAVVLKDNAYGHGAEMIAEAASEYGVNQAVVRLEREAEEIVKYFDNVLILGQKPTHIHPKFSYAINSLEEISAYPSGARVELKIDTGMHRNGISPEQLEAAFEKMAKRGLICIGIMSHLRAADTLSSEWFWQRQNFDRIKQKADLLAQKFGWKLRFHISNSAGTFRSTECRDDIVRVGIALYGCLQMDTSLPQPLLKSVLSLWGDRMATRVLKAGERVGYNGLYEALADEVVSTYDLGYANGLDRLASNHYTTPEGVALRGRISMDSASFSSDAEQLKIFDNANDYANAVGTIGYEILACLDKDLKREWID</sequence>
<accession>A0A2D3WGG5</accession>
<keyword evidence="2 4" id="KW-0663">Pyridoxal phosphate</keyword>
<evidence type="ECO:0000313" key="7">
    <source>
        <dbReference type="EMBL" id="DAB37376.1"/>
    </source>
</evidence>
<dbReference type="GO" id="GO:0005829">
    <property type="term" value="C:cytosol"/>
    <property type="evidence" value="ECO:0007669"/>
    <property type="project" value="TreeGrafter"/>
</dbReference>
<evidence type="ECO:0000256" key="3">
    <source>
        <dbReference type="ARBA" id="ARBA00023235"/>
    </source>
</evidence>
<protein>
    <submittedName>
        <fullName evidence="7">Alanine racemase</fullName>
    </submittedName>
</protein>
<dbReference type="PRINTS" id="PR00992">
    <property type="entry name" value="ALARACEMASE"/>
</dbReference>
<evidence type="ECO:0000259" key="6">
    <source>
        <dbReference type="SMART" id="SM01005"/>
    </source>
</evidence>
<name>A0A2D3WGG5_9BACT</name>
<dbReference type="AlphaFoldDB" id="A0A2D3WGG5"/>
<dbReference type="GO" id="GO:0006522">
    <property type="term" value="P:alanine metabolic process"/>
    <property type="evidence" value="ECO:0007669"/>
    <property type="project" value="InterPro"/>
</dbReference>
<dbReference type="InterPro" id="IPR001608">
    <property type="entry name" value="Ala_racemase_N"/>
</dbReference>
<feature type="domain" description="Alanine racemase C-terminal" evidence="6">
    <location>
        <begin position="226"/>
        <end position="337"/>
    </location>
</feature>
<dbReference type="PROSITE" id="PS00395">
    <property type="entry name" value="ALANINE_RACEMASE"/>
    <property type="match status" value="1"/>
</dbReference>
<dbReference type="InterPro" id="IPR020622">
    <property type="entry name" value="Ala_racemase_pyridoxalP-BS"/>
</dbReference>
<comment type="cofactor">
    <cofactor evidence="1 4">
        <name>pyridoxal 5'-phosphate</name>
        <dbReference type="ChEBI" id="CHEBI:597326"/>
    </cofactor>
</comment>
<dbReference type="GO" id="GO:0030170">
    <property type="term" value="F:pyridoxal phosphate binding"/>
    <property type="evidence" value="ECO:0007669"/>
    <property type="project" value="TreeGrafter"/>
</dbReference>
<evidence type="ECO:0000256" key="2">
    <source>
        <dbReference type="ARBA" id="ARBA00022898"/>
    </source>
</evidence>
<dbReference type="InterPro" id="IPR011079">
    <property type="entry name" value="Ala_racemase_C"/>
</dbReference>
<dbReference type="Pfam" id="PF00842">
    <property type="entry name" value="Ala_racemase_C"/>
    <property type="match status" value="1"/>
</dbReference>
<dbReference type="SUPFAM" id="SSF50621">
    <property type="entry name" value="Alanine racemase C-terminal domain-like"/>
    <property type="match status" value="1"/>
</dbReference>
<dbReference type="GO" id="GO:0008784">
    <property type="term" value="F:alanine racemase activity"/>
    <property type="evidence" value="ECO:0007669"/>
    <property type="project" value="InterPro"/>
</dbReference>
<gene>
    <name evidence="7" type="ORF">CFH83_11405</name>
</gene>
<dbReference type="EMBL" id="DLUI01000165">
    <property type="protein sequence ID" value="DAB37376.1"/>
    <property type="molecule type" value="Genomic_DNA"/>
</dbReference>
<dbReference type="Gene3D" id="2.40.37.10">
    <property type="entry name" value="Lyase, Ornithine Decarboxylase, Chain A, domain 1"/>
    <property type="match status" value="1"/>
</dbReference>
<comment type="caution">
    <text evidence="7">The sequence shown here is derived from an EMBL/GenBank/DDBJ whole genome shotgun (WGS) entry which is preliminary data.</text>
</comment>
<dbReference type="Pfam" id="PF01168">
    <property type="entry name" value="Ala_racemase_N"/>
    <property type="match status" value="1"/>
</dbReference>
<dbReference type="Gene3D" id="3.20.20.10">
    <property type="entry name" value="Alanine racemase"/>
    <property type="match status" value="1"/>
</dbReference>
<evidence type="ECO:0000256" key="4">
    <source>
        <dbReference type="PIRSR" id="PIRSR600821-50"/>
    </source>
</evidence>
<dbReference type="InterPro" id="IPR029066">
    <property type="entry name" value="PLP-binding_barrel"/>
</dbReference>